<reference evidence="2 3" key="1">
    <citation type="submission" date="2019-03" db="EMBL/GenBank/DDBJ databases">
        <title>Genomic Encyclopedia of Type Strains, Phase IV (KMG-IV): sequencing the most valuable type-strain genomes for metagenomic binning, comparative biology and taxonomic classification.</title>
        <authorList>
            <person name="Goeker M."/>
        </authorList>
    </citation>
    <scope>NUCLEOTIDE SEQUENCE [LARGE SCALE GENOMIC DNA]</scope>
    <source>
        <strain evidence="2 3">DSM 100556</strain>
    </source>
</reference>
<accession>A0A4V2QCA1</accession>
<dbReference type="AlphaFoldDB" id="A0A4V2QCA1"/>
<evidence type="ECO:0008006" key="4">
    <source>
        <dbReference type="Google" id="ProtNLM"/>
    </source>
</evidence>
<feature type="transmembrane region" description="Helical" evidence="1">
    <location>
        <begin position="87"/>
        <end position="106"/>
    </location>
</feature>
<dbReference type="Proteomes" id="UP000295718">
    <property type="component" value="Unassembled WGS sequence"/>
</dbReference>
<evidence type="ECO:0000256" key="1">
    <source>
        <dbReference type="SAM" id="Phobius"/>
    </source>
</evidence>
<gene>
    <name evidence="2" type="ORF">EDD76_104174</name>
</gene>
<keyword evidence="1" id="KW-0812">Transmembrane</keyword>
<feature type="transmembrane region" description="Helical" evidence="1">
    <location>
        <begin position="136"/>
        <end position="154"/>
    </location>
</feature>
<feature type="transmembrane region" description="Helical" evidence="1">
    <location>
        <begin position="360"/>
        <end position="380"/>
    </location>
</feature>
<dbReference type="RefSeq" id="WP_031392306.1">
    <property type="nucleotide sequence ID" value="NZ_JPNB01000002.1"/>
</dbReference>
<keyword evidence="1" id="KW-0472">Membrane</keyword>
<dbReference type="STRING" id="1469948.GCA_000732725_03687"/>
<evidence type="ECO:0000313" key="2">
    <source>
        <dbReference type="EMBL" id="TCL59437.1"/>
    </source>
</evidence>
<feature type="transmembrane region" description="Helical" evidence="1">
    <location>
        <begin position="21"/>
        <end position="39"/>
    </location>
</feature>
<organism evidence="2 3">
    <name type="scientific">Kineothrix alysoides</name>
    <dbReference type="NCBI Taxonomy" id="1469948"/>
    <lineage>
        <taxon>Bacteria</taxon>
        <taxon>Bacillati</taxon>
        <taxon>Bacillota</taxon>
        <taxon>Clostridia</taxon>
        <taxon>Lachnospirales</taxon>
        <taxon>Lachnospiraceae</taxon>
        <taxon>Kineothrix</taxon>
    </lineage>
</organism>
<feature type="transmembrane region" description="Helical" evidence="1">
    <location>
        <begin position="327"/>
        <end position="348"/>
    </location>
</feature>
<feature type="transmembrane region" description="Helical" evidence="1">
    <location>
        <begin position="174"/>
        <end position="194"/>
    </location>
</feature>
<proteinExistence type="predicted"/>
<evidence type="ECO:0000313" key="3">
    <source>
        <dbReference type="Proteomes" id="UP000295718"/>
    </source>
</evidence>
<feature type="transmembrane region" description="Helical" evidence="1">
    <location>
        <begin position="409"/>
        <end position="437"/>
    </location>
</feature>
<dbReference type="EMBL" id="SLUO01000004">
    <property type="protein sequence ID" value="TCL59437.1"/>
    <property type="molecule type" value="Genomic_DNA"/>
</dbReference>
<keyword evidence="3" id="KW-1185">Reference proteome</keyword>
<feature type="transmembrane region" description="Helical" evidence="1">
    <location>
        <begin position="298"/>
        <end position="321"/>
    </location>
</feature>
<feature type="transmembrane region" description="Helical" evidence="1">
    <location>
        <begin position="269"/>
        <end position="286"/>
    </location>
</feature>
<comment type="caution">
    <text evidence="2">The sequence shown here is derived from an EMBL/GenBank/DDBJ whole genome shotgun (WGS) entry which is preliminary data.</text>
</comment>
<dbReference type="OrthoDB" id="2017291at2"/>
<feature type="transmembrane region" description="Helical" evidence="1">
    <location>
        <begin position="206"/>
        <end position="230"/>
    </location>
</feature>
<keyword evidence="1" id="KW-1133">Transmembrane helix</keyword>
<sequence length="575" mass="65037">MRTLAAWEGNGNVYIKIAEKTVFPLILFLYPLLLINQGIDITDTTYSLGYYRFMDRMDITWVLATYLANVTGSFLMRLPLGNTLLGMNLYTGLFLSVLAFMCYYAARRRMNGWAAFIGEMIALSLCWCPTTILYNYLTYFLFAAGGILFYQALISDRKSYYILAGATLGLNVMVRFPNLMEAALIVALWFAGWLNKDRNWDIIKKTGFCLAGYLAGIGSVLLIIIVRYGMDSFIGMISGLFGMTEEASDYTLMGMLSDIASAYISSLKWIAYMIPCIFAGIIMFYIKKGRYEKFKKFLYCVGILILIRFYLGQGMFSLRYYNEGSVFQWMMLFLILSVVCCIAGIGGFISGKSDKEERILAAIVLIVIIITPIGSNNYTYQNMNNLFLVAPYTLWACYRIWLKTGRRAVYFPLQAFAAAIILMTLVQGIGFGCLYVFRDGIYGEKRDSQVENSSVLAGMNTTGENEASLTGLIAFWQEEALPKEPAIFWGDAPGLSYILDIPSAIFTTWPEIPSNTYDALERALEEIDTLPMIVLHNDTGKEIVPGEKTDLILDFIAVHKYQCIFENENYKVYRQ</sequence>
<name>A0A4V2QCA1_9FIRM</name>
<protein>
    <recommendedName>
        <fullName evidence="4">Glycosyltransferase RgtA/B/C/D-like domain-containing protein</fullName>
    </recommendedName>
</protein>